<evidence type="ECO:0000313" key="2">
    <source>
        <dbReference type="EMBL" id="QCW04839.1"/>
    </source>
</evidence>
<reference evidence="3" key="1">
    <citation type="submission" date="2019-05" db="EMBL/GenBank/DDBJ databases">
        <title>Complete Genome Sequence and Methylation Pattern of the Halophilic Archaeon Natrinema pallidum BOL6-1.</title>
        <authorList>
            <person name="DasSarma P."/>
            <person name="DasSarma B.P."/>
            <person name="DasSarma S.L."/>
            <person name="Martinez F.L."/>
            <person name="Guzman D."/>
            <person name="Roberts R.J."/>
            <person name="DasSarma S."/>
        </authorList>
    </citation>
    <scope>NUCLEOTIDE SEQUENCE [LARGE SCALE GENOMIC DNA]</scope>
    <source>
        <strain evidence="3">BOL6-1</strain>
    </source>
</reference>
<sequence length="288" mass="30262">MHRRHYLAAAGLVGTAGLAGCLDESPLASTGGIADEPDDNDEDDATDERTIEATPDGPEATARAFLRAVDAGDGDAFAALVHGSSSLHPDNFDATTDGEGTDRPGLDIESFDTELDDTGLTVADLRAIPGAKLFVEDELATVVEGSDTALVSATMEPGDTAGEAFEDEVEIVLVTENGEWTILWWLPARSDPDEIRDDPIIDEEGRVVDAVSFDTSGARHRARVEFADAPDVDVVTVESTVFGASATMDDPSATDTATITLDPNGDELVVSATIDGTTEVVHRVPHNV</sequence>
<dbReference type="PROSITE" id="PS51257">
    <property type="entry name" value="PROKAR_LIPOPROTEIN"/>
    <property type="match status" value="1"/>
</dbReference>
<name>A0A4P9TIT9_9EURY</name>
<dbReference type="RefSeq" id="WP_138655351.1">
    <property type="nucleotide sequence ID" value="NZ_CP040637.1"/>
</dbReference>
<dbReference type="Proteomes" id="UP000307562">
    <property type="component" value="Chromosome"/>
</dbReference>
<gene>
    <name evidence="2" type="ORF">FGF80_17145</name>
</gene>
<organism evidence="2 3">
    <name type="scientific">Natrinema pallidum</name>
    <dbReference type="NCBI Taxonomy" id="69527"/>
    <lineage>
        <taxon>Archaea</taxon>
        <taxon>Methanobacteriati</taxon>
        <taxon>Methanobacteriota</taxon>
        <taxon>Stenosarchaea group</taxon>
        <taxon>Halobacteria</taxon>
        <taxon>Halobacteriales</taxon>
        <taxon>Natrialbaceae</taxon>
        <taxon>Natrinema</taxon>
    </lineage>
</organism>
<evidence type="ECO:0000313" key="3">
    <source>
        <dbReference type="Proteomes" id="UP000307562"/>
    </source>
</evidence>
<protein>
    <submittedName>
        <fullName evidence="2">Uncharacterized protein</fullName>
    </submittedName>
</protein>
<evidence type="ECO:0000256" key="1">
    <source>
        <dbReference type="SAM" id="MobiDB-lite"/>
    </source>
</evidence>
<dbReference type="AlphaFoldDB" id="A0A4P9TIT9"/>
<feature type="compositionally biased region" description="Acidic residues" evidence="1">
    <location>
        <begin position="35"/>
        <end position="46"/>
    </location>
</feature>
<dbReference type="KEGG" id="npl:FGF80_17145"/>
<proteinExistence type="predicted"/>
<dbReference type="EMBL" id="CP040637">
    <property type="protein sequence ID" value="QCW04839.1"/>
    <property type="molecule type" value="Genomic_DNA"/>
</dbReference>
<dbReference type="GeneID" id="96157774"/>
<accession>A0A4P9TIT9</accession>
<keyword evidence="3" id="KW-1185">Reference proteome</keyword>
<feature type="region of interest" description="Disordered" evidence="1">
    <location>
        <begin position="28"/>
        <end position="59"/>
    </location>
</feature>